<keyword evidence="2" id="KW-1185">Reference proteome</keyword>
<dbReference type="AlphaFoldDB" id="A0A840S5L3"/>
<dbReference type="Pfam" id="PF11278">
    <property type="entry name" value="DUF3079"/>
    <property type="match status" value="1"/>
</dbReference>
<protein>
    <recommendedName>
        <fullName evidence="3">DUF3079 domain-containing protein</fullName>
    </recommendedName>
</protein>
<dbReference type="RefSeq" id="WP_138854980.1">
    <property type="nucleotide sequence ID" value="NZ_CP040709.1"/>
</dbReference>
<sequence>MSKRFPVAPAHPERLCWGCDQYCPADDLRCGNGAERTQHPLELMGPEWFRAPGFEDLAPDAPVPR</sequence>
<evidence type="ECO:0008006" key="3">
    <source>
        <dbReference type="Google" id="ProtNLM"/>
    </source>
</evidence>
<proteinExistence type="predicted"/>
<dbReference type="Proteomes" id="UP000554837">
    <property type="component" value="Unassembled WGS sequence"/>
</dbReference>
<name>A0A840S5L3_9BURK</name>
<dbReference type="EMBL" id="JACHHO010000003">
    <property type="protein sequence ID" value="MBB5204993.1"/>
    <property type="molecule type" value="Genomic_DNA"/>
</dbReference>
<organism evidence="1 2">
    <name type="scientific">Inhella inkyongensis</name>
    <dbReference type="NCBI Taxonomy" id="392593"/>
    <lineage>
        <taxon>Bacteria</taxon>
        <taxon>Pseudomonadati</taxon>
        <taxon>Pseudomonadota</taxon>
        <taxon>Betaproteobacteria</taxon>
        <taxon>Burkholderiales</taxon>
        <taxon>Sphaerotilaceae</taxon>
        <taxon>Inhella</taxon>
    </lineage>
</organism>
<gene>
    <name evidence="1" type="ORF">HNQ51_002312</name>
</gene>
<evidence type="ECO:0000313" key="2">
    <source>
        <dbReference type="Proteomes" id="UP000554837"/>
    </source>
</evidence>
<evidence type="ECO:0000313" key="1">
    <source>
        <dbReference type="EMBL" id="MBB5204993.1"/>
    </source>
</evidence>
<reference evidence="1 2" key="1">
    <citation type="submission" date="2020-08" db="EMBL/GenBank/DDBJ databases">
        <title>Genomic Encyclopedia of Type Strains, Phase IV (KMG-IV): sequencing the most valuable type-strain genomes for metagenomic binning, comparative biology and taxonomic classification.</title>
        <authorList>
            <person name="Goeker M."/>
        </authorList>
    </citation>
    <scope>NUCLEOTIDE SEQUENCE [LARGE SCALE GENOMIC DNA]</scope>
    <source>
        <strain evidence="1 2">DSM 23958</strain>
    </source>
</reference>
<comment type="caution">
    <text evidence="1">The sequence shown here is derived from an EMBL/GenBank/DDBJ whole genome shotgun (WGS) entry which is preliminary data.</text>
</comment>
<dbReference type="OrthoDB" id="6992469at2"/>
<accession>A0A840S5L3</accession>
<dbReference type="InterPro" id="IPR021430">
    <property type="entry name" value="DUF3079"/>
</dbReference>